<dbReference type="RefSeq" id="WP_320502507.1">
    <property type="nucleotide sequence ID" value="NZ_JAXCLX010000004.1"/>
</dbReference>
<dbReference type="Gene3D" id="1.20.1270.180">
    <property type="match status" value="1"/>
</dbReference>
<dbReference type="PANTHER" id="PTHR39176">
    <property type="entry name" value="PERIPLASMIC PROTEIN-RELATED"/>
    <property type="match status" value="1"/>
</dbReference>
<dbReference type="EMBL" id="JAXCLX010000004">
    <property type="protein sequence ID" value="MDY0874032.1"/>
    <property type="molecule type" value="Genomic_DNA"/>
</dbReference>
<sequence>MMSLFKGLGAAAIVLAAITWGGQAKADCEDPKNAFDDVYCYSKLYIEADGDLNKAYGELTKLLSKDEKATLKKGELAWMRARNGKCSKQEGDDNFVDLDCAVEETRHRIAFLEERTQECKASKCQSSKLGD</sequence>
<feature type="signal peptide" evidence="1">
    <location>
        <begin position="1"/>
        <end position="26"/>
    </location>
</feature>
<protein>
    <submittedName>
        <fullName evidence="3">Lysozyme inhibitor LprI family protein</fullName>
    </submittedName>
</protein>
<evidence type="ECO:0000313" key="3">
    <source>
        <dbReference type="EMBL" id="MDY0874032.1"/>
    </source>
</evidence>
<comment type="caution">
    <text evidence="3">The sequence shown here is derived from an EMBL/GenBank/DDBJ whole genome shotgun (WGS) entry which is preliminary data.</text>
</comment>
<evidence type="ECO:0000256" key="1">
    <source>
        <dbReference type="SAM" id="SignalP"/>
    </source>
</evidence>
<dbReference type="Proteomes" id="UP001271769">
    <property type="component" value="Unassembled WGS sequence"/>
</dbReference>
<dbReference type="InterPro" id="IPR009739">
    <property type="entry name" value="LprI-like_N"/>
</dbReference>
<evidence type="ECO:0000259" key="2">
    <source>
        <dbReference type="Pfam" id="PF07007"/>
    </source>
</evidence>
<evidence type="ECO:0000313" key="4">
    <source>
        <dbReference type="Proteomes" id="UP001271769"/>
    </source>
</evidence>
<dbReference type="PANTHER" id="PTHR39176:SF1">
    <property type="entry name" value="PERIPLASMIC PROTEIN"/>
    <property type="match status" value="1"/>
</dbReference>
<reference evidence="3 4" key="1">
    <citation type="journal article" date="2013" name="Antonie Van Leeuwenhoek">
        <title>Dongia rigui sp. nov., isolated from freshwater of a large wetland in Korea.</title>
        <authorList>
            <person name="Baik K.S."/>
            <person name="Hwang Y.M."/>
            <person name="Choi J.S."/>
            <person name="Kwon J."/>
            <person name="Seong C.N."/>
        </authorList>
    </citation>
    <scope>NUCLEOTIDE SEQUENCE [LARGE SCALE GENOMIC DNA]</scope>
    <source>
        <strain evidence="3 4">04SU4-P</strain>
    </source>
</reference>
<dbReference type="Pfam" id="PF07007">
    <property type="entry name" value="LprI"/>
    <property type="match status" value="1"/>
</dbReference>
<name>A0ABU5E3R1_9PROT</name>
<accession>A0ABU5E3R1</accession>
<feature type="domain" description="Lysozyme inhibitor LprI-like N-terminal" evidence="2">
    <location>
        <begin position="38"/>
        <end position="112"/>
    </location>
</feature>
<organism evidence="3 4">
    <name type="scientific">Dongia rigui</name>
    <dbReference type="NCBI Taxonomy" id="940149"/>
    <lineage>
        <taxon>Bacteria</taxon>
        <taxon>Pseudomonadati</taxon>
        <taxon>Pseudomonadota</taxon>
        <taxon>Alphaproteobacteria</taxon>
        <taxon>Rhodospirillales</taxon>
        <taxon>Dongiaceae</taxon>
        <taxon>Dongia</taxon>
    </lineage>
</organism>
<gene>
    <name evidence="3" type="ORF">SMD31_18975</name>
</gene>
<keyword evidence="1" id="KW-0732">Signal</keyword>
<proteinExistence type="predicted"/>
<feature type="chain" id="PRO_5047141039" evidence="1">
    <location>
        <begin position="27"/>
        <end position="131"/>
    </location>
</feature>
<keyword evidence="4" id="KW-1185">Reference proteome</keyword>